<dbReference type="OrthoDB" id="1749787at2759"/>
<comment type="caution">
    <text evidence="3">The sequence shown here is derived from an EMBL/GenBank/DDBJ whole genome shotgun (WGS) entry which is preliminary data.</text>
</comment>
<evidence type="ECO:0000313" key="3">
    <source>
        <dbReference type="EMBL" id="RDX74370.1"/>
    </source>
</evidence>
<feature type="non-terminal residue" evidence="3">
    <location>
        <position position="1"/>
    </location>
</feature>
<protein>
    <recommendedName>
        <fullName evidence="2">Retrovirus-related Pol polyprotein from transposon TNT 1-94-like beta-barrel domain-containing protein</fullName>
    </recommendedName>
</protein>
<reference evidence="3" key="1">
    <citation type="submission" date="2018-05" db="EMBL/GenBank/DDBJ databases">
        <title>Draft genome of Mucuna pruriens seed.</title>
        <authorList>
            <person name="Nnadi N.E."/>
            <person name="Vos R."/>
            <person name="Hasami M.H."/>
            <person name="Devisetty U.K."/>
            <person name="Aguiy J.C."/>
        </authorList>
    </citation>
    <scope>NUCLEOTIDE SEQUENCE [LARGE SCALE GENOMIC DNA]</scope>
    <source>
        <strain evidence="3">JCA_2017</strain>
    </source>
</reference>
<gene>
    <name evidence="3" type="ORF">CR513_45890</name>
</gene>
<dbReference type="AlphaFoldDB" id="A0A371F7U8"/>
<keyword evidence="1" id="KW-1133">Transmembrane helix</keyword>
<dbReference type="EMBL" id="QJKJ01010202">
    <property type="protein sequence ID" value="RDX74370.1"/>
    <property type="molecule type" value="Genomic_DNA"/>
</dbReference>
<dbReference type="InterPro" id="IPR054722">
    <property type="entry name" value="PolX-like_BBD"/>
</dbReference>
<proteinExistence type="predicted"/>
<keyword evidence="1" id="KW-0472">Membrane</keyword>
<evidence type="ECO:0000256" key="1">
    <source>
        <dbReference type="SAM" id="Phobius"/>
    </source>
</evidence>
<feature type="transmembrane region" description="Helical" evidence="1">
    <location>
        <begin position="69"/>
        <end position="91"/>
    </location>
</feature>
<evidence type="ECO:0000259" key="2">
    <source>
        <dbReference type="Pfam" id="PF22936"/>
    </source>
</evidence>
<sequence length="277" mass="31451">MDSTLSHLLSILKTGQKNQVTDKGIIYLEDRANSETAHHLFFGHQAQQENGDLPTKVGMVRNFSRSMGISLGTCTLVYLGMLPLSFGFNVLKTSSLSFWILDSGATDHMTPSSKYFSTYSPYSSNKRIVTTYDTLVTVSSIGNIKINSFITLKNVLLPKLSTNLDEDSGRTIGHVREGNDLYYLEELCLSIIENVHPSQSLMSESVSSKREKNFLFHFRLRHPYFETIKVMFPSLFFELNVENFQCDVCEISNHKCIPFPLSNKRSTFPFYLIHTDV</sequence>
<dbReference type="Proteomes" id="UP000257109">
    <property type="component" value="Unassembled WGS sequence"/>
</dbReference>
<dbReference type="Pfam" id="PF22936">
    <property type="entry name" value="Pol_BBD"/>
    <property type="match status" value="1"/>
</dbReference>
<keyword evidence="4" id="KW-1185">Reference proteome</keyword>
<keyword evidence="1" id="KW-0812">Transmembrane</keyword>
<evidence type="ECO:0000313" key="4">
    <source>
        <dbReference type="Proteomes" id="UP000257109"/>
    </source>
</evidence>
<name>A0A371F7U8_MUCPR</name>
<feature type="domain" description="Retrovirus-related Pol polyprotein from transposon TNT 1-94-like beta-barrel" evidence="2">
    <location>
        <begin position="99"/>
        <end position="164"/>
    </location>
</feature>
<accession>A0A371F7U8</accession>
<organism evidence="3 4">
    <name type="scientific">Mucuna pruriens</name>
    <name type="common">Velvet bean</name>
    <name type="synonym">Dolichos pruriens</name>
    <dbReference type="NCBI Taxonomy" id="157652"/>
    <lineage>
        <taxon>Eukaryota</taxon>
        <taxon>Viridiplantae</taxon>
        <taxon>Streptophyta</taxon>
        <taxon>Embryophyta</taxon>
        <taxon>Tracheophyta</taxon>
        <taxon>Spermatophyta</taxon>
        <taxon>Magnoliopsida</taxon>
        <taxon>eudicotyledons</taxon>
        <taxon>Gunneridae</taxon>
        <taxon>Pentapetalae</taxon>
        <taxon>rosids</taxon>
        <taxon>fabids</taxon>
        <taxon>Fabales</taxon>
        <taxon>Fabaceae</taxon>
        <taxon>Papilionoideae</taxon>
        <taxon>50 kb inversion clade</taxon>
        <taxon>NPAAA clade</taxon>
        <taxon>indigoferoid/millettioid clade</taxon>
        <taxon>Phaseoleae</taxon>
        <taxon>Mucuna</taxon>
    </lineage>
</organism>